<proteinExistence type="inferred from homology"/>
<dbReference type="GO" id="GO:0005771">
    <property type="term" value="C:multivesicular body"/>
    <property type="evidence" value="ECO:0007669"/>
    <property type="project" value="TreeGrafter"/>
</dbReference>
<evidence type="ECO:0000313" key="10">
    <source>
        <dbReference type="Proteomes" id="UP000444721"/>
    </source>
</evidence>
<dbReference type="OMA" id="RAKQPAM"/>
<dbReference type="InterPro" id="IPR005024">
    <property type="entry name" value="Snf7_fam"/>
</dbReference>
<dbReference type="OrthoDB" id="441172at2759"/>
<evidence type="ECO:0000256" key="1">
    <source>
        <dbReference type="ARBA" id="ARBA00004608"/>
    </source>
</evidence>
<evidence type="ECO:0000313" key="9">
    <source>
        <dbReference type="EMBL" id="KAF0985153.1"/>
    </source>
</evidence>
<dbReference type="PANTHER" id="PTHR22761">
    <property type="entry name" value="CHARGED MULTIVESICULAR BODY PROTEIN"/>
    <property type="match status" value="1"/>
</dbReference>
<dbReference type="GO" id="GO:0000815">
    <property type="term" value="C:ESCRT III complex"/>
    <property type="evidence" value="ECO:0007669"/>
    <property type="project" value="TreeGrafter"/>
</dbReference>
<evidence type="ECO:0000256" key="3">
    <source>
        <dbReference type="ARBA" id="ARBA00022448"/>
    </source>
</evidence>
<evidence type="ECO:0000256" key="2">
    <source>
        <dbReference type="ARBA" id="ARBA00006190"/>
    </source>
</evidence>
<protein>
    <recommendedName>
        <fullName evidence="11">Charged multivesicular body protein 6</fullName>
    </recommendedName>
</protein>
<accession>A0A6A5C416</accession>
<keyword evidence="7" id="KW-0175">Coiled coil</keyword>
<keyword evidence="6" id="KW-0472">Membrane</keyword>
<dbReference type="PANTHER" id="PTHR22761:SF5">
    <property type="entry name" value="CHARGED MULTIVESICULAR BODY PROTEIN 6"/>
    <property type="match status" value="1"/>
</dbReference>
<organism evidence="9 10">
    <name type="scientific">Naegleria fowleri</name>
    <name type="common">Brain eating amoeba</name>
    <dbReference type="NCBI Taxonomy" id="5763"/>
    <lineage>
        <taxon>Eukaryota</taxon>
        <taxon>Discoba</taxon>
        <taxon>Heterolobosea</taxon>
        <taxon>Tetramitia</taxon>
        <taxon>Eutetramitia</taxon>
        <taxon>Vahlkampfiidae</taxon>
        <taxon>Naegleria</taxon>
    </lineage>
</organism>
<keyword evidence="4" id="KW-0967">Endosome</keyword>
<dbReference type="GO" id="GO:0006900">
    <property type="term" value="P:vesicle budding from membrane"/>
    <property type="evidence" value="ECO:0007669"/>
    <property type="project" value="TreeGrafter"/>
</dbReference>
<dbReference type="EMBL" id="VFQX01000001">
    <property type="protein sequence ID" value="KAF0985153.1"/>
    <property type="molecule type" value="Genomic_DNA"/>
</dbReference>
<evidence type="ECO:0000256" key="5">
    <source>
        <dbReference type="ARBA" id="ARBA00022927"/>
    </source>
</evidence>
<evidence type="ECO:0000256" key="7">
    <source>
        <dbReference type="SAM" id="Coils"/>
    </source>
</evidence>
<keyword evidence="3" id="KW-0813">Transport</keyword>
<dbReference type="VEuPathDB" id="AmoebaDB:NfTy_025090"/>
<evidence type="ECO:0008006" key="11">
    <source>
        <dbReference type="Google" id="ProtNLM"/>
    </source>
</evidence>
<evidence type="ECO:0000256" key="8">
    <source>
        <dbReference type="SAM" id="MobiDB-lite"/>
    </source>
</evidence>
<dbReference type="RefSeq" id="XP_044569866.1">
    <property type="nucleotide sequence ID" value="XM_044705057.1"/>
</dbReference>
<feature type="coiled-coil region" evidence="7">
    <location>
        <begin position="69"/>
        <end position="96"/>
    </location>
</feature>
<dbReference type="Proteomes" id="UP000444721">
    <property type="component" value="Unassembled WGS sequence"/>
</dbReference>
<dbReference type="VEuPathDB" id="AmoebaDB:FDP41_000192"/>
<comment type="caution">
    <text evidence="9">The sequence shown here is derived from an EMBL/GenBank/DDBJ whole genome shotgun (WGS) entry which is preliminary data.</text>
</comment>
<sequence length="207" mass="24070">MGALFSLFKKQESKVNEHDKAVLELKSHRDKVKVYQKKLATIIEKERDVAKTLLKEGKKEKALLALKKKKYQESLLEKTQKQLENLQNMVDQLEFAQIEKQVFDGLKQGKQALETLQKEMGSIEDIEKLMEESREAIQYQEEISRILSESLTPDDIHSVEEDLNELEAVMLKEKLPQVNKTPLPKLSEPKKDEIEIEEDDDRKPVQL</sequence>
<dbReference type="GeneID" id="68107410"/>
<dbReference type="GO" id="GO:0032511">
    <property type="term" value="P:late endosome to vacuole transport via multivesicular body sorting pathway"/>
    <property type="evidence" value="ECO:0007669"/>
    <property type="project" value="TreeGrafter"/>
</dbReference>
<feature type="region of interest" description="Disordered" evidence="8">
    <location>
        <begin position="177"/>
        <end position="207"/>
    </location>
</feature>
<comment type="similarity">
    <text evidence="2">Belongs to the SNF7 family.</text>
</comment>
<keyword evidence="10" id="KW-1185">Reference proteome</keyword>
<dbReference type="GO" id="GO:0015031">
    <property type="term" value="P:protein transport"/>
    <property type="evidence" value="ECO:0007669"/>
    <property type="project" value="UniProtKB-KW"/>
</dbReference>
<gene>
    <name evidence="9" type="ORF">FDP41_000192</name>
</gene>
<dbReference type="VEuPathDB" id="AmoebaDB:NF0012050"/>
<name>A0A6A5C416_NAEFO</name>
<keyword evidence="5" id="KW-0653">Protein transport</keyword>
<comment type="subcellular location">
    <subcellularLocation>
        <location evidence="1">Endosome membrane</location>
    </subcellularLocation>
</comment>
<dbReference type="AlphaFoldDB" id="A0A6A5C416"/>
<dbReference type="Pfam" id="PF03357">
    <property type="entry name" value="Snf7"/>
    <property type="match status" value="1"/>
</dbReference>
<reference evidence="9 10" key="1">
    <citation type="journal article" date="2019" name="Sci. Rep.">
        <title>Nanopore sequencing improves the draft genome of the human pathogenic amoeba Naegleria fowleri.</title>
        <authorList>
            <person name="Liechti N."/>
            <person name="Schurch N."/>
            <person name="Bruggmann R."/>
            <person name="Wittwer M."/>
        </authorList>
    </citation>
    <scope>NUCLEOTIDE SEQUENCE [LARGE SCALE GENOMIC DNA]</scope>
    <source>
        <strain evidence="9 10">ATCC 30894</strain>
    </source>
</reference>
<evidence type="ECO:0000256" key="6">
    <source>
        <dbReference type="ARBA" id="ARBA00023136"/>
    </source>
</evidence>
<evidence type="ECO:0000256" key="4">
    <source>
        <dbReference type="ARBA" id="ARBA00022753"/>
    </source>
</evidence>